<feature type="compositionally biased region" description="Basic and acidic residues" evidence="2">
    <location>
        <begin position="861"/>
        <end position="874"/>
    </location>
</feature>
<proteinExistence type="predicted"/>
<dbReference type="SUPFAM" id="SSF56091">
    <property type="entry name" value="DNA ligase/mRNA capping enzyme, catalytic domain"/>
    <property type="match status" value="1"/>
</dbReference>
<feature type="region of interest" description="Disordered" evidence="2">
    <location>
        <begin position="1193"/>
        <end position="1216"/>
    </location>
</feature>
<evidence type="ECO:0000256" key="2">
    <source>
        <dbReference type="SAM" id="MobiDB-lite"/>
    </source>
</evidence>
<dbReference type="PANTHER" id="PTHR43883">
    <property type="entry name" value="SLR0207 PROTEIN"/>
    <property type="match status" value="1"/>
</dbReference>
<organism evidence="4 5">
    <name type="scientific">Symbiodinium microadriaticum</name>
    <name type="common">Dinoflagellate</name>
    <name type="synonym">Zooxanthella microadriatica</name>
    <dbReference type="NCBI Taxonomy" id="2951"/>
    <lineage>
        <taxon>Eukaryota</taxon>
        <taxon>Sar</taxon>
        <taxon>Alveolata</taxon>
        <taxon>Dinophyceae</taxon>
        <taxon>Suessiales</taxon>
        <taxon>Symbiodiniaceae</taxon>
        <taxon>Symbiodinium</taxon>
    </lineage>
</organism>
<gene>
    <name evidence="4" type="ORF">AK812_SmicGene9396</name>
</gene>
<dbReference type="SUPFAM" id="SSF52540">
    <property type="entry name" value="P-loop containing nucleoside triphosphate hydrolases"/>
    <property type="match status" value="1"/>
</dbReference>
<feature type="region of interest" description="Disordered" evidence="2">
    <location>
        <begin position="855"/>
        <end position="887"/>
    </location>
</feature>
<name>A0A1Q9EIE9_SYMMI</name>
<dbReference type="Gene3D" id="3.30.470.30">
    <property type="entry name" value="DNA ligase/mRNA capping enzyme"/>
    <property type="match status" value="1"/>
</dbReference>
<dbReference type="Gene3D" id="1.25.40.10">
    <property type="entry name" value="Tetratricopeptide repeat domain"/>
    <property type="match status" value="1"/>
</dbReference>
<keyword evidence="5" id="KW-1185">Reference proteome</keyword>
<dbReference type="InterPro" id="IPR021122">
    <property type="entry name" value="RNA_ligase_dom_REL/Rnl2"/>
</dbReference>
<protein>
    <recommendedName>
        <fullName evidence="3">C2H2-type domain-containing protein</fullName>
    </recommendedName>
</protein>
<dbReference type="OrthoDB" id="19045at2759"/>
<dbReference type="Pfam" id="PF09414">
    <property type="entry name" value="RNA_ligase"/>
    <property type="match status" value="1"/>
</dbReference>
<feature type="domain" description="C2H2-type" evidence="3">
    <location>
        <begin position="524"/>
        <end position="545"/>
    </location>
</feature>
<keyword evidence="1" id="KW-0175">Coiled coil</keyword>
<sequence>MRRLPAALFEGRALDLQLGGRKGLSYEFGHFMSRNFLLYTRESGQSAALVFSDLAAAYYAVVREVITGAHGSADPLEKVTASLGLSTEVLQEIQHHAFNDPILGGQDCSSFLQSLMHELHTDTWFHLSGDHTIVRTTRGTRPGSSIADVAFNLLFERVLARRGTFSAEVTPVLHWSGTRSLCPYSPDVHGTAHTVRVQDIVYADDHAACVVARDAAHLVGAVSHVMGRSLDAITSHGLSANIGPKKTAALLVHRGRGAKAARDALFCRSRAKITVLCEHSTPVRLDAVPSYRHLGSIISYNGSVLADIRARVSRAKAEFGEGRRRVFCCPQIQLGKRVVLFQQHVLSAMLAGSGAWPVLCKGSWTALEQCLTSLHRQMLRLRGPEAQHCTRDEVYVACNASDPFDLLCLERLRFLGRLLRSGPDAAWALLQNSPDGLEALHSACDWCYQALAHTCDLGCFRDGWSAWQKLIISRPRLWKGLLKRAAAWHKGCRALSVRWSSFVRSTWATRPAPTADPGLFQHACLICRRAFPTSQSWASHAALKHGFRTRHFLLAEGKRCRACGALFSCTRRLRNHLGLSQICLQAVEDDLPCLLPVLGGPDAHVQCRAQAGHGTGHLPAVRPAIVGSLLTQLQALLDGDDEAIFAVILQHVAPFSALRDTLQHWVQMLPSGALRDAAEDVLLCFQVELLCDTAIEAGTLRHAVIDPLVVPLMWAPRPAGLPGLVCGATIHEAASALDISPGGGWRAYPFWLLPPRGCSFAGALVVLPAPPITSRPFWTAPSCTLRTLRRHVRWLDFCLNWTEFVISLAASGRRCHLVFGCSCASAVELHGWLLACRQTVQGAFVTGKAKEAAEALNSGKQKTEGKEGKAKEAAEALNSGKQKTEGKEEELQKAVDLFWQAAKLRPDFARGYLGLARALRLRKQPADAKHAVLHGLEHCADDGALLQELQKIDKELEKQTIVEEEAPAAAAEPAVPSAAAPAMTWKPKVAKPALVMLMGLPGCGKSTFADQLVKSGGGFFDDSRQRLILDRTNVVKSDRQCFLSLAFNPKSAVCVHFTASAAECEERVAKRTDHPTIRYGGGRGAVRGMADALQLPTLAEGFEEIITIQNFAEADHLLKCWGAEPPKVSPVGFFKFPTTPHVFDLTDGKALTESDRLLSEKEAQQFYALDFLGIPFKQDELAAAERALRMESDVKGSPTREKNDMNGVPPAEPGSTPEMNAAALLLAAMQMHARPDMDENKPKVKEGESIELPDYPNPETDRSWKMSVREMVRAASDRPDEEVGTLYSVEDLFKVTLVRDDLAAFLYNFESVIAGMSHVPDEEAEEEADPKIAQDPVLVAIDLASVVSSMPSGISCPCKYMCGDDGDDDGDEIPTAILRPVNLIAADGPVQGNKAISINLREHMQPVERYLLESSHPVCSVARRCMDEDHDFHRPRRKAPYSITLEGKKIQCNLNGQVPVITSDEMVFLLKLFLALSFSLRDGKTVIIVEEKIDGANLGISLTESYEPLYQNRAHYVSSSYATQWKALDAWWDEHGWAICQLLEPEVEVLFGEWLWARHSVAYTKLPAYFVAFDIYNKRAGRFVSVRERNRRLEGLDIPVVPHIAQRTFASKEALQAFLEQGSAFSDGPLEGVYLRIDDPVEERGGLWHQRRGKVMGITTSVLSSLLLQWVQSPHTPCECLGGWGFVAEIMCNESVTFMVSLRPFIEMNLHHGSPSVWQCEVDPTTIGEYHYIRMKSDGSTVQEEQERINILETRLQEATGELKAMMESRLTSQQNRSDREMRDVKRSLDSVLVPDEMLTKFSARLKQDLDVEVSRLRSHLAALEAHLAKVVPTWTFSGSAGTEDVGETSTLHVEPPVDVPATSGQYSVDRTRQSSAGAGPTTVFPGQRLLWSRPVLASRMPPVESNGAIFTKPPHPADLESRKITLELEKELVASRSKAPDEKRKFLKSLYLRVHPDKGAPASAMKWLTAWQEIHQAWDEIMEGASSMVQKVAQREKQVNEALAKGDQGSLTKQQVVEALVTYHSEHGTTDDPCTLSGFKFSRDTMSVEGIQAKGRAALELKKANEAKAETERARINSVKAASLAQDPGYLLRAQIGELRCETCPDPGQGREASLSDF</sequence>
<feature type="region of interest" description="Disordered" evidence="2">
    <location>
        <begin position="1238"/>
        <end position="1261"/>
    </location>
</feature>
<evidence type="ECO:0000259" key="3">
    <source>
        <dbReference type="PROSITE" id="PS00028"/>
    </source>
</evidence>
<feature type="region of interest" description="Disordered" evidence="2">
    <location>
        <begin position="1846"/>
        <end position="1865"/>
    </location>
</feature>
<dbReference type="PANTHER" id="PTHR43883:SF1">
    <property type="entry name" value="GLUCONOKINASE"/>
    <property type="match status" value="1"/>
</dbReference>
<evidence type="ECO:0000313" key="5">
    <source>
        <dbReference type="Proteomes" id="UP000186817"/>
    </source>
</evidence>
<comment type="caution">
    <text evidence="4">The sequence shown here is derived from an EMBL/GenBank/DDBJ whole genome shotgun (WGS) entry which is preliminary data.</text>
</comment>
<evidence type="ECO:0000256" key="1">
    <source>
        <dbReference type="SAM" id="Coils"/>
    </source>
</evidence>
<dbReference type="InterPro" id="IPR052732">
    <property type="entry name" value="Cell-binding_unc_protein"/>
</dbReference>
<evidence type="ECO:0000313" key="4">
    <source>
        <dbReference type="EMBL" id="OLQ07202.1"/>
    </source>
</evidence>
<dbReference type="InterPro" id="IPR011990">
    <property type="entry name" value="TPR-like_helical_dom_sf"/>
</dbReference>
<feature type="compositionally biased region" description="Basic and acidic residues" evidence="2">
    <location>
        <begin position="1238"/>
        <end position="1248"/>
    </location>
</feature>
<feature type="coiled-coil region" evidence="1">
    <location>
        <begin position="1742"/>
        <end position="1769"/>
    </location>
</feature>
<dbReference type="Gene3D" id="3.40.50.300">
    <property type="entry name" value="P-loop containing nucleotide triphosphate hydrolases"/>
    <property type="match status" value="2"/>
</dbReference>
<dbReference type="InterPro" id="IPR013087">
    <property type="entry name" value="Znf_C2H2_type"/>
</dbReference>
<dbReference type="SUPFAM" id="SSF48452">
    <property type="entry name" value="TPR-like"/>
    <property type="match status" value="1"/>
</dbReference>
<dbReference type="Proteomes" id="UP000186817">
    <property type="component" value="Unassembled WGS sequence"/>
</dbReference>
<dbReference type="PROSITE" id="PS00028">
    <property type="entry name" value="ZINC_FINGER_C2H2_1"/>
    <property type="match status" value="1"/>
</dbReference>
<accession>A0A1Q9EIE9</accession>
<feature type="compositionally biased region" description="Basic and acidic residues" evidence="2">
    <location>
        <begin position="1193"/>
        <end position="1204"/>
    </location>
</feature>
<dbReference type="EMBL" id="LSRX01000144">
    <property type="protein sequence ID" value="OLQ07202.1"/>
    <property type="molecule type" value="Genomic_DNA"/>
</dbReference>
<dbReference type="InterPro" id="IPR027417">
    <property type="entry name" value="P-loop_NTPase"/>
</dbReference>
<reference evidence="4 5" key="1">
    <citation type="submission" date="2016-02" db="EMBL/GenBank/DDBJ databases">
        <title>Genome analysis of coral dinoflagellate symbionts highlights evolutionary adaptations to a symbiotic lifestyle.</title>
        <authorList>
            <person name="Aranda M."/>
            <person name="Li Y."/>
            <person name="Liew Y.J."/>
            <person name="Baumgarten S."/>
            <person name="Simakov O."/>
            <person name="Wilson M."/>
            <person name="Piel J."/>
            <person name="Ashoor H."/>
            <person name="Bougouffa S."/>
            <person name="Bajic V.B."/>
            <person name="Ryu T."/>
            <person name="Ravasi T."/>
            <person name="Bayer T."/>
            <person name="Micklem G."/>
            <person name="Kim H."/>
            <person name="Bhak J."/>
            <person name="Lajeunesse T.C."/>
            <person name="Voolstra C.R."/>
        </authorList>
    </citation>
    <scope>NUCLEOTIDE SEQUENCE [LARGE SCALE GENOMIC DNA]</scope>
    <source>
        <strain evidence="4 5">CCMP2467</strain>
    </source>
</reference>